<dbReference type="InterPro" id="IPR014036">
    <property type="entry name" value="DeoR-like_C"/>
</dbReference>
<dbReference type="GO" id="GO:0003700">
    <property type="term" value="F:DNA-binding transcription factor activity"/>
    <property type="evidence" value="ECO:0007669"/>
    <property type="project" value="InterPro"/>
</dbReference>
<dbReference type="InterPro" id="IPR037171">
    <property type="entry name" value="NagB/RpiA_transferase-like"/>
</dbReference>
<dbReference type="GO" id="GO:0003677">
    <property type="term" value="F:DNA binding"/>
    <property type="evidence" value="ECO:0007669"/>
    <property type="project" value="UniProtKB-KW"/>
</dbReference>
<comment type="caution">
    <text evidence="5">The sequence shown here is derived from an EMBL/GenBank/DDBJ whole genome shotgun (WGS) entry which is preliminary data.</text>
</comment>
<dbReference type="PRINTS" id="PR00037">
    <property type="entry name" value="HTHLACR"/>
</dbReference>
<dbReference type="Proteomes" id="UP000606172">
    <property type="component" value="Unassembled WGS sequence"/>
</dbReference>
<keyword evidence="3" id="KW-0804">Transcription</keyword>
<dbReference type="InterPro" id="IPR018356">
    <property type="entry name" value="Tscrpt_reg_HTH_DeoR_CS"/>
</dbReference>
<accession>A0A919RP44</accession>
<evidence type="ECO:0000259" key="4">
    <source>
        <dbReference type="PROSITE" id="PS51000"/>
    </source>
</evidence>
<evidence type="ECO:0000256" key="2">
    <source>
        <dbReference type="ARBA" id="ARBA00023125"/>
    </source>
</evidence>
<evidence type="ECO:0000256" key="1">
    <source>
        <dbReference type="ARBA" id="ARBA00023015"/>
    </source>
</evidence>
<dbReference type="EMBL" id="BOOW01000044">
    <property type="protein sequence ID" value="GII96440.1"/>
    <property type="molecule type" value="Genomic_DNA"/>
</dbReference>
<keyword evidence="2" id="KW-0238">DNA-binding</keyword>
<evidence type="ECO:0000313" key="5">
    <source>
        <dbReference type="EMBL" id="GII96440.1"/>
    </source>
</evidence>
<protein>
    <submittedName>
        <fullName evidence="5">DeoR family transcriptional regulator</fullName>
    </submittedName>
</protein>
<dbReference type="PROSITE" id="PS51000">
    <property type="entry name" value="HTH_DEOR_2"/>
    <property type="match status" value="1"/>
</dbReference>
<sequence length="265" mass="28751">MLPEERRQRILSLLDGSEVLRPTEMASLLSVSAETIRRDLVLLEREGVIRRVYGGAARTRNLSRSAEPPRVEREALQQTAKDEIADLCVPLLNDTDTVFLDVGTTVLAWARRFPATFTGRVVTNSISAATALAGRREVDLHLVGGRLRHDELTTSGADAEEQVGRFFADKAFLGSGGAHPAAGLTDYNLDEIAVRHRMIDNATQVYVLADATKLGHIALRKVCGWDRVTALITDGSADPELVRQLRDTGLTVLCPDSPAAGGEDA</sequence>
<organism evidence="5 6">
    <name type="scientific">Sinosporangium siamense</name>
    <dbReference type="NCBI Taxonomy" id="1367973"/>
    <lineage>
        <taxon>Bacteria</taxon>
        <taxon>Bacillati</taxon>
        <taxon>Actinomycetota</taxon>
        <taxon>Actinomycetes</taxon>
        <taxon>Streptosporangiales</taxon>
        <taxon>Streptosporangiaceae</taxon>
        <taxon>Sinosporangium</taxon>
    </lineage>
</organism>
<keyword evidence="6" id="KW-1185">Reference proteome</keyword>
<dbReference type="RefSeq" id="WP_204031435.1">
    <property type="nucleotide sequence ID" value="NZ_BOOW01000044.1"/>
</dbReference>
<name>A0A919RP44_9ACTN</name>
<dbReference type="SMART" id="SM00420">
    <property type="entry name" value="HTH_DEOR"/>
    <property type="match status" value="1"/>
</dbReference>
<dbReference type="SUPFAM" id="SSF100950">
    <property type="entry name" value="NagB/RpiA/CoA transferase-like"/>
    <property type="match status" value="1"/>
</dbReference>
<dbReference type="SMART" id="SM01134">
    <property type="entry name" value="DeoRC"/>
    <property type="match status" value="1"/>
</dbReference>
<dbReference type="InterPro" id="IPR001034">
    <property type="entry name" value="DeoR_HTH"/>
</dbReference>
<dbReference type="PROSITE" id="PS00894">
    <property type="entry name" value="HTH_DEOR_1"/>
    <property type="match status" value="1"/>
</dbReference>
<dbReference type="Pfam" id="PF00455">
    <property type="entry name" value="DeoRC"/>
    <property type="match status" value="1"/>
</dbReference>
<dbReference type="Pfam" id="PF08220">
    <property type="entry name" value="HTH_DeoR"/>
    <property type="match status" value="1"/>
</dbReference>
<evidence type="ECO:0000256" key="3">
    <source>
        <dbReference type="ARBA" id="ARBA00023163"/>
    </source>
</evidence>
<dbReference type="SUPFAM" id="SSF46785">
    <property type="entry name" value="Winged helix' DNA-binding domain"/>
    <property type="match status" value="1"/>
</dbReference>
<dbReference type="AlphaFoldDB" id="A0A919RP44"/>
<dbReference type="InterPro" id="IPR050313">
    <property type="entry name" value="Carb_Metab_HTH_regulators"/>
</dbReference>
<gene>
    <name evidence="5" type="ORF">Ssi02_66710</name>
</gene>
<keyword evidence="1" id="KW-0805">Transcription regulation</keyword>
<evidence type="ECO:0000313" key="6">
    <source>
        <dbReference type="Proteomes" id="UP000606172"/>
    </source>
</evidence>
<reference evidence="5" key="1">
    <citation type="submission" date="2021-01" db="EMBL/GenBank/DDBJ databases">
        <title>Whole genome shotgun sequence of Sinosporangium siamense NBRC 109515.</title>
        <authorList>
            <person name="Komaki H."/>
            <person name="Tamura T."/>
        </authorList>
    </citation>
    <scope>NUCLEOTIDE SEQUENCE</scope>
    <source>
        <strain evidence="5">NBRC 109515</strain>
    </source>
</reference>
<dbReference type="Gene3D" id="1.10.10.10">
    <property type="entry name" value="Winged helix-like DNA-binding domain superfamily/Winged helix DNA-binding domain"/>
    <property type="match status" value="1"/>
</dbReference>
<feature type="domain" description="HTH deoR-type" evidence="4">
    <location>
        <begin position="3"/>
        <end position="58"/>
    </location>
</feature>
<dbReference type="InterPro" id="IPR036388">
    <property type="entry name" value="WH-like_DNA-bd_sf"/>
</dbReference>
<dbReference type="InterPro" id="IPR036390">
    <property type="entry name" value="WH_DNA-bd_sf"/>
</dbReference>
<proteinExistence type="predicted"/>
<dbReference type="PANTHER" id="PTHR30363:SF44">
    <property type="entry name" value="AGA OPERON TRANSCRIPTIONAL REPRESSOR-RELATED"/>
    <property type="match status" value="1"/>
</dbReference>
<dbReference type="PANTHER" id="PTHR30363">
    <property type="entry name" value="HTH-TYPE TRANSCRIPTIONAL REGULATOR SRLR-RELATED"/>
    <property type="match status" value="1"/>
</dbReference>